<reference evidence="3" key="1">
    <citation type="submission" date="2022-11" db="UniProtKB">
        <authorList>
            <consortium name="WormBaseParasite"/>
        </authorList>
    </citation>
    <scope>IDENTIFICATION</scope>
</reference>
<evidence type="ECO:0000313" key="3">
    <source>
        <dbReference type="WBParaSite" id="Gr19_v10_g3470.t1"/>
    </source>
</evidence>
<keyword evidence="2" id="KW-1185">Reference proteome</keyword>
<dbReference type="Proteomes" id="UP000887572">
    <property type="component" value="Unplaced"/>
</dbReference>
<evidence type="ECO:0000313" key="2">
    <source>
        <dbReference type="Proteomes" id="UP000887572"/>
    </source>
</evidence>
<sequence>MYNSSRCGHGNFGLSEPVNPKKKNWAAQPKNVQQLTYAKHPNLKSSQQVLSDWGKKKRISLCATAVVTHNPLPGTQSSTVLKNPYFSQMHDKKLKK</sequence>
<proteinExistence type="predicted"/>
<protein>
    <submittedName>
        <fullName evidence="3">Uncharacterized protein</fullName>
    </submittedName>
</protein>
<dbReference type="AlphaFoldDB" id="A0A914HQB6"/>
<name>A0A914HQB6_GLORO</name>
<dbReference type="WBParaSite" id="Gr19_v10_g3470.t1">
    <property type="protein sequence ID" value="Gr19_v10_g3470.t1"/>
    <property type="gene ID" value="Gr19_v10_g3470"/>
</dbReference>
<accession>A0A914HQB6</accession>
<feature type="region of interest" description="Disordered" evidence="1">
    <location>
        <begin position="1"/>
        <end position="29"/>
    </location>
</feature>
<organism evidence="2 3">
    <name type="scientific">Globodera rostochiensis</name>
    <name type="common">Golden nematode worm</name>
    <name type="synonym">Heterodera rostochiensis</name>
    <dbReference type="NCBI Taxonomy" id="31243"/>
    <lineage>
        <taxon>Eukaryota</taxon>
        <taxon>Metazoa</taxon>
        <taxon>Ecdysozoa</taxon>
        <taxon>Nematoda</taxon>
        <taxon>Chromadorea</taxon>
        <taxon>Rhabditida</taxon>
        <taxon>Tylenchina</taxon>
        <taxon>Tylenchomorpha</taxon>
        <taxon>Tylenchoidea</taxon>
        <taxon>Heteroderidae</taxon>
        <taxon>Heteroderinae</taxon>
        <taxon>Globodera</taxon>
    </lineage>
</organism>
<evidence type="ECO:0000256" key="1">
    <source>
        <dbReference type="SAM" id="MobiDB-lite"/>
    </source>
</evidence>